<dbReference type="EMBL" id="JAEDAH010000003">
    <property type="protein sequence ID" value="MCA6062139.1"/>
    <property type="molecule type" value="Genomic_DNA"/>
</dbReference>
<keyword evidence="4" id="KW-0732">Signal</keyword>
<dbReference type="SMART" id="SM00267">
    <property type="entry name" value="GGDEF"/>
    <property type="match status" value="1"/>
</dbReference>
<dbReference type="RefSeq" id="WP_225670750.1">
    <property type="nucleotide sequence ID" value="NZ_JAEDAH010000003.1"/>
</dbReference>
<keyword evidence="7" id="KW-1185">Reference proteome</keyword>
<dbReference type="PANTHER" id="PTHR45138">
    <property type="entry name" value="REGULATORY COMPONENTS OF SENSORY TRANSDUCTION SYSTEM"/>
    <property type="match status" value="1"/>
</dbReference>
<dbReference type="EC" id="2.7.7.65" evidence="1"/>
<comment type="catalytic activity">
    <reaction evidence="2">
        <text>2 GTP = 3',3'-c-di-GMP + 2 diphosphate</text>
        <dbReference type="Rhea" id="RHEA:24898"/>
        <dbReference type="ChEBI" id="CHEBI:33019"/>
        <dbReference type="ChEBI" id="CHEBI:37565"/>
        <dbReference type="ChEBI" id="CHEBI:58805"/>
        <dbReference type="EC" id="2.7.7.65"/>
    </reaction>
</comment>
<evidence type="ECO:0000256" key="3">
    <source>
        <dbReference type="SAM" id="Phobius"/>
    </source>
</evidence>
<keyword evidence="3" id="KW-0812">Transmembrane</keyword>
<sequence length="528" mass="58869">MKPVRALIALLLLAVSASTMAEGQSPARVLMLYSYHHEIPWNVSFHDGVSSSLGRNQKALVFYEEYLDAGRFSEPEYYAAFSAYLAVKYRNSPPQVVIADSAPAIDFLAENPDLFGGVQRILFQTDGLSSRYPNHDGAWSINIVTDFRTSLEHVLVLTGSDDVYVIVDTVEPAGKARLSAFLEQTSGMVASDKIHILENQSLPQLKQLVGTLPSSSVVYFLLMFSDMQGKHMTPYQVVKELAAVSSVPVFSHWESLMGSGIVGGYQISGQSVGRLAVRSALAYLSGQEFRTRPGDGFHLVYDWMVLNENNLPMNELARGTVFINRPASLLTFYRWYILTAVVVALALSIVFFFVYRQLLIRRINENMQVLANTDTLTGLQNRRAIHPLLQHEMERTKRFSTPVSMLLIDIDFFKQVNDEHGHMIGDEVLAQVARELQSKIRSADHVCRWGGEEFLVLASSTTADQAGELAEKLRQRVEGMQLMSVGHVTISVGVAQYRTGESFSGWYDRTDSALYRAKHGGRNQVVVA</sequence>
<dbReference type="Gene3D" id="3.30.70.270">
    <property type="match status" value="1"/>
</dbReference>
<keyword evidence="3" id="KW-0472">Membrane</keyword>
<dbReference type="Proteomes" id="UP000714380">
    <property type="component" value="Unassembled WGS sequence"/>
</dbReference>
<dbReference type="PANTHER" id="PTHR45138:SF9">
    <property type="entry name" value="DIGUANYLATE CYCLASE DGCM-RELATED"/>
    <property type="match status" value="1"/>
</dbReference>
<evidence type="ECO:0000313" key="6">
    <source>
        <dbReference type="EMBL" id="MCA6062139.1"/>
    </source>
</evidence>
<dbReference type="SUPFAM" id="SSF55073">
    <property type="entry name" value="Nucleotide cyclase"/>
    <property type="match status" value="1"/>
</dbReference>
<organism evidence="6 7">
    <name type="scientific">Thalassolituus marinus</name>
    <dbReference type="NCBI Taxonomy" id="671053"/>
    <lineage>
        <taxon>Bacteria</taxon>
        <taxon>Pseudomonadati</taxon>
        <taxon>Pseudomonadota</taxon>
        <taxon>Gammaproteobacteria</taxon>
        <taxon>Oceanospirillales</taxon>
        <taxon>Oceanospirillaceae</taxon>
        <taxon>Thalassolituus</taxon>
    </lineage>
</organism>
<gene>
    <name evidence="6" type="ORF">I9W95_00805</name>
</gene>
<feature type="domain" description="GGDEF" evidence="5">
    <location>
        <begin position="401"/>
        <end position="528"/>
    </location>
</feature>
<comment type="caution">
    <text evidence="6">The sequence shown here is derived from an EMBL/GenBank/DDBJ whole genome shotgun (WGS) entry which is preliminary data.</text>
</comment>
<keyword evidence="3" id="KW-1133">Transmembrane helix</keyword>
<dbReference type="InterPro" id="IPR000160">
    <property type="entry name" value="GGDEF_dom"/>
</dbReference>
<protein>
    <recommendedName>
        <fullName evidence="1">diguanylate cyclase</fullName>
        <ecNumber evidence="1">2.7.7.65</ecNumber>
    </recommendedName>
</protein>
<feature type="chain" id="PRO_5045522454" description="diguanylate cyclase" evidence="4">
    <location>
        <begin position="22"/>
        <end position="528"/>
    </location>
</feature>
<dbReference type="NCBIfam" id="TIGR00254">
    <property type="entry name" value="GGDEF"/>
    <property type="match status" value="1"/>
</dbReference>
<feature type="transmembrane region" description="Helical" evidence="3">
    <location>
        <begin position="333"/>
        <end position="355"/>
    </location>
</feature>
<reference evidence="6 7" key="1">
    <citation type="submission" date="2020-12" db="EMBL/GenBank/DDBJ databases">
        <title>Novel Thalassolituus-related marine hydrocarbonoclastic bacteria mediated algae-derived hydrocarbons mineralization in twilight zone of the northern South China Sea.</title>
        <authorList>
            <person name="Dong C."/>
        </authorList>
    </citation>
    <scope>NUCLEOTIDE SEQUENCE [LARGE SCALE GENOMIC DNA]</scope>
    <source>
        <strain evidence="6 7">IMCC1826</strain>
    </source>
</reference>
<feature type="signal peptide" evidence="4">
    <location>
        <begin position="1"/>
        <end position="21"/>
    </location>
</feature>
<dbReference type="InterPro" id="IPR050469">
    <property type="entry name" value="Diguanylate_Cyclase"/>
</dbReference>
<evidence type="ECO:0000313" key="7">
    <source>
        <dbReference type="Proteomes" id="UP000714380"/>
    </source>
</evidence>
<evidence type="ECO:0000256" key="2">
    <source>
        <dbReference type="ARBA" id="ARBA00034247"/>
    </source>
</evidence>
<dbReference type="PROSITE" id="PS50887">
    <property type="entry name" value="GGDEF"/>
    <property type="match status" value="1"/>
</dbReference>
<dbReference type="Pfam" id="PF00990">
    <property type="entry name" value="GGDEF"/>
    <property type="match status" value="1"/>
</dbReference>
<dbReference type="InterPro" id="IPR029787">
    <property type="entry name" value="Nucleotide_cyclase"/>
</dbReference>
<name>A0ABS7ZKN6_9GAMM</name>
<proteinExistence type="predicted"/>
<evidence type="ECO:0000256" key="4">
    <source>
        <dbReference type="SAM" id="SignalP"/>
    </source>
</evidence>
<dbReference type="CDD" id="cd01949">
    <property type="entry name" value="GGDEF"/>
    <property type="match status" value="1"/>
</dbReference>
<accession>A0ABS7ZKN6</accession>
<evidence type="ECO:0000256" key="1">
    <source>
        <dbReference type="ARBA" id="ARBA00012528"/>
    </source>
</evidence>
<evidence type="ECO:0000259" key="5">
    <source>
        <dbReference type="PROSITE" id="PS50887"/>
    </source>
</evidence>
<dbReference type="InterPro" id="IPR043128">
    <property type="entry name" value="Rev_trsase/Diguanyl_cyclase"/>
</dbReference>